<comment type="similarity">
    <text evidence="2 7">Belongs to the peptidase M14 family.</text>
</comment>
<dbReference type="GO" id="GO:0005615">
    <property type="term" value="C:extracellular space"/>
    <property type="evidence" value="ECO:0007669"/>
    <property type="project" value="TreeGrafter"/>
</dbReference>
<evidence type="ECO:0000256" key="3">
    <source>
        <dbReference type="ARBA" id="ARBA00022723"/>
    </source>
</evidence>
<keyword evidence="3" id="KW-0479">Metal-binding</keyword>
<evidence type="ECO:0000256" key="7">
    <source>
        <dbReference type="PROSITE-ProRule" id="PRU01379"/>
    </source>
</evidence>
<dbReference type="Ensembl" id="ENSCSAVT00000006346.1">
    <property type="protein sequence ID" value="ENSCSAVP00000006267.1"/>
    <property type="gene ID" value="ENSCSAVG00000003748.1"/>
</dbReference>
<feature type="active site" description="Proton donor/acceptor" evidence="7">
    <location>
        <position position="335"/>
    </location>
</feature>
<dbReference type="SUPFAM" id="SSF54897">
    <property type="entry name" value="Protease propeptides/inhibitors"/>
    <property type="match status" value="1"/>
</dbReference>
<dbReference type="PROSITE" id="PS52035">
    <property type="entry name" value="PEPTIDASE_M14"/>
    <property type="match status" value="1"/>
</dbReference>
<dbReference type="STRING" id="51511.ENSCSAVP00000006267"/>
<dbReference type="PANTHER" id="PTHR11705:SF17">
    <property type="entry name" value="CARBOXYPEPTIDASE B2"/>
    <property type="match status" value="1"/>
</dbReference>
<feature type="domain" description="Peptidase M14" evidence="8">
    <location>
        <begin position="70"/>
        <end position="369"/>
    </location>
</feature>
<evidence type="ECO:0000313" key="9">
    <source>
        <dbReference type="Ensembl" id="ENSCSAVP00000006267.1"/>
    </source>
</evidence>
<dbReference type="CDD" id="cd03860">
    <property type="entry name" value="M14_CP_A-B_like"/>
    <property type="match status" value="1"/>
</dbReference>
<dbReference type="PRINTS" id="PR00765">
    <property type="entry name" value="CRBOXYPTASEA"/>
</dbReference>
<sequence>MDVWRHPTPLSPHYDVMLPNVMKHRVVGLFERINVTHSIWIDDVHRLISDVRRQNGRRHRRNIRNFRFNVYHKYYEILRWMKSFARINSDLVSLIQVGTTYEGRRIMALKVLKNERRKVTIWQDALIHAREWIAGSTLLWLSQRLVRDYRNHDPDVTSLLENLDWTVLPVWNIDGYIHTWKEVWMLDRLWRKSRSEVGPFGCKGVDLNRNFYTPNRGVGVASENTCSGVYQGNFPFSEPESSSVSRYLSAQKLGAFISLHSYAQSLLYPYGYTPAHSLDNDDLVNVICRLWPPSTQVHGKTYRQGRVIDMAYIVNGGSVDWAHESLCVKYSYGVELRDRGRFGFLLPPRYIVPTAEEYYAAVIVIAKRVAGNET</sequence>
<dbReference type="Pfam" id="PF00246">
    <property type="entry name" value="Peptidase_M14"/>
    <property type="match status" value="1"/>
</dbReference>
<proteinExistence type="inferred from homology"/>
<dbReference type="InterPro" id="IPR000834">
    <property type="entry name" value="Peptidase_M14"/>
</dbReference>
<dbReference type="InParanoid" id="H2YLR5"/>
<reference evidence="9" key="2">
    <citation type="submission" date="2025-08" db="UniProtKB">
        <authorList>
            <consortium name="Ensembl"/>
        </authorList>
    </citation>
    <scope>IDENTIFICATION</scope>
</reference>
<dbReference type="GO" id="GO:0006508">
    <property type="term" value="P:proteolysis"/>
    <property type="evidence" value="ECO:0007669"/>
    <property type="project" value="UniProtKB-KW"/>
</dbReference>
<dbReference type="PANTHER" id="PTHR11705">
    <property type="entry name" value="PROTEASE FAMILY M14 CARBOXYPEPTIDASE A,B"/>
    <property type="match status" value="1"/>
</dbReference>
<keyword evidence="5" id="KW-0862">Zinc</keyword>
<dbReference type="OMA" id="NVMSIGK"/>
<evidence type="ECO:0000256" key="1">
    <source>
        <dbReference type="ARBA" id="ARBA00001947"/>
    </source>
</evidence>
<dbReference type="AlphaFoldDB" id="H2YLR5"/>
<reference evidence="10" key="1">
    <citation type="submission" date="2003-08" db="EMBL/GenBank/DDBJ databases">
        <authorList>
            <person name="Birren B."/>
            <person name="Nusbaum C."/>
            <person name="Abebe A."/>
            <person name="Abouelleil A."/>
            <person name="Adekoya E."/>
            <person name="Ait-zahra M."/>
            <person name="Allen N."/>
            <person name="Allen T."/>
            <person name="An P."/>
            <person name="Anderson M."/>
            <person name="Anderson S."/>
            <person name="Arachchi H."/>
            <person name="Armbruster J."/>
            <person name="Bachantsang P."/>
            <person name="Baldwin J."/>
            <person name="Barry A."/>
            <person name="Bayul T."/>
            <person name="Blitshsteyn B."/>
            <person name="Bloom T."/>
            <person name="Blye J."/>
            <person name="Boguslavskiy L."/>
            <person name="Borowsky M."/>
            <person name="Boukhgalter B."/>
            <person name="Brunache A."/>
            <person name="Butler J."/>
            <person name="Calixte N."/>
            <person name="Calvo S."/>
            <person name="Camarata J."/>
            <person name="Campo K."/>
            <person name="Chang J."/>
            <person name="Cheshatsang Y."/>
            <person name="Citroen M."/>
            <person name="Collymore A."/>
            <person name="Considine T."/>
            <person name="Cook A."/>
            <person name="Cooke P."/>
            <person name="Corum B."/>
            <person name="Cuomo C."/>
            <person name="David R."/>
            <person name="Dawoe T."/>
            <person name="Degray S."/>
            <person name="Dodge S."/>
            <person name="Dooley K."/>
            <person name="Dorje P."/>
            <person name="Dorjee K."/>
            <person name="Dorris L."/>
            <person name="Duffey N."/>
            <person name="Dupes A."/>
            <person name="Elkins T."/>
            <person name="Engels R."/>
            <person name="Erickson J."/>
            <person name="Farina A."/>
            <person name="Faro S."/>
            <person name="Ferreira P."/>
            <person name="Fischer H."/>
            <person name="Fitzgerald M."/>
            <person name="Foley K."/>
            <person name="Gage D."/>
            <person name="Galagan J."/>
            <person name="Gearin G."/>
            <person name="Gnerre S."/>
            <person name="Gnirke A."/>
            <person name="Goyette A."/>
            <person name="Graham J."/>
            <person name="Grandbois E."/>
            <person name="Gyaltsen K."/>
            <person name="Hafez N."/>
            <person name="Hagopian D."/>
            <person name="Hagos B."/>
            <person name="Hall J."/>
            <person name="Hatcher B."/>
            <person name="Heller A."/>
            <person name="Higgins H."/>
            <person name="Honan T."/>
            <person name="Horn A."/>
            <person name="Houde N."/>
            <person name="Hughes L."/>
            <person name="Hulme W."/>
            <person name="Husby E."/>
            <person name="Iliev I."/>
            <person name="Jaffe D."/>
            <person name="Jones C."/>
            <person name="Kamal M."/>
            <person name="Kamat A."/>
            <person name="Kamvysselis M."/>
            <person name="Karlsson E."/>
            <person name="Kells C."/>
            <person name="Kieu A."/>
            <person name="Kisner P."/>
            <person name="Kodira C."/>
            <person name="Kulbokas E."/>
            <person name="Labutti K."/>
            <person name="Lama D."/>
            <person name="Landers T."/>
            <person name="Leger J."/>
            <person name="Levine S."/>
            <person name="Lewis D."/>
            <person name="Lewis T."/>
            <person name="Lindblad-toh K."/>
            <person name="Liu X."/>
            <person name="Lokyitsang T."/>
            <person name="Lokyitsang Y."/>
            <person name="Lucien O."/>
            <person name="Lui A."/>
            <person name="Ma L.J."/>
            <person name="Mabbitt R."/>
            <person name="Macdonald J."/>
            <person name="Maclean C."/>
            <person name="Major J."/>
            <person name="Manning J."/>
            <person name="Marabella R."/>
            <person name="Maru K."/>
            <person name="Matthews C."/>
            <person name="Mauceli E."/>
            <person name="Mccarthy M."/>
            <person name="Mcdonough S."/>
            <person name="Mcghee T."/>
            <person name="Meldrim J."/>
            <person name="Meneus L."/>
            <person name="Mesirov J."/>
            <person name="Mihalev A."/>
            <person name="Mihova T."/>
            <person name="Mikkelsen T."/>
            <person name="Mlenga V."/>
            <person name="Moru K."/>
            <person name="Mozes J."/>
            <person name="Mulrain L."/>
            <person name="Munson G."/>
            <person name="Naylor J."/>
            <person name="Newes C."/>
            <person name="Nguyen C."/>
            <person name="Nguyen N."/>
            <person name="Nguyen T."/>
            <person name="Nicol R."/>
            <person name="Nielsen C."/>
            <person name="Nizzari M."/>
            <person name="Norbu C."/>
            <person name="Norbu N."/>
            <person name="O'donnell P."/>
            <person name="Okoawo O."/>
            <person name="O'leary S."/>
            <person name="Omotosho B."/>
            <person name="O'neill K."/>
            <person name="Osman S."/>
            <person name="Parker S."/>
            <person name="Perrin D."/>
            <person name="Phunkhang P."/>
            <person name="Piqani B."/>
            <person name="Purcell S."/>
            <person name="Rachupka T."/>
            <person name="Ramasamy U."/>
            <person name="Rameau R."/>
            <person name="Ray V."/>
            <person name="Raymond C."/>
            <person name="Retta R."/>
            <person name="Richardson S."/>
            <person name="Rise C."/>
            <person name="Rodriguez J."/>
            <person name="Rogers J."/>
            <person name="Rogov P."/>
            <person name="Rutman M."/>
            <person name="Schupbach R."/>
            <person name="Seaman C."/>
            <person name="Settipalli S."/>
            <person name="Sharpe T."/>
            <person name="Sheridan J."/>
            <person name="Sherpa N."/>
            <person name="Shi J."/>
            <person name="Smirnov S."/>
            <person name="Smith C."/>
            <person name="Sougnez C."/>
            <person name="Spencer B."/>
            <person name="Stalker J."/>
            <person name="Stange-thomann N."/>
            <person name="Stavropoulos S."/>
            <person name="Stetson K."/>
            <person name="Stone C."/>
            <person name="Stone S."/>
            <person name="Stubbs M."/>
            <person name="Talamas J."/>
            <person name="Tchuinga P."/>
            <person name="Tenzing P."/>
            <person name="Tesfaye S."/>
            <person name="Theodore J."/>
            <person name="Thoulutsang Y."/>
            <person name="Topham K."/>
            <person name="Towey S."/>
            <person name="Tsamla T."/>
            <person name="Tsomo N."/>
            <person name="Vallee D."/>
            <person name="Vassiliev H."/>
            <person name="Venkataraman V."/>
            <person name="Vinson J."/>
            <person name="Vo A."/>
            <person name="Wade C."/>
            <person name="Wang S."/>
            <person name="Wangchuk T."/>
            <person name="Wangdi T."/>
            <person name="Whittaker C."/>
            <person name="Wilkinson J."/>
            <person name="Wu Y."/>
            <person name="Wyman D."/>
            <person name="Yadav S."/>
            <person name="Yang S."/>
            <person name="Yang X."/>
            <person name="Yeager S."/>
            <person name="Yee E."/>
            <person name="Young G."/>
            <person name="Zainoun J."/>
            <person name="Zembeck L."/>
            <person name="Zimmer A."/>
            <person name="Zody M."/>
            <person name="Lander E."/>
        </authorList>
    </citation>
    <scope>NUCLEOTIDE SEQUENCE [LARGE SCALE GENOMIC DNA]</scope>
</reference>
<keyword evidence="10" id="KW-1185">Reference proteome</keyword>
<dbReference type="SMART" id="SM00631">
    <property type="entry name" value="Zn_pept"/>
    <property type="match status" value="1"/>
</dbReference>
<dbReference type="Gene3D" id="3.30.70.340">
    <property type="entry name" value="Metallocarboxypeptidase-like"/>
    <property type="match status" value="1"/>
</dbReference>
<reference evidence="9" key="3">
    <citation type="submission" date="2025-09" db="UniProtKB">
        <authorList>
            <consortium name="Ensembl"/>
        </authorList>
    </citation>
    <scope>IDENTIFICATION</scope>
</reference>
<comment type="cofactor">
    <cofactor evidence="1">
        <name>Zn(2+)</name>
        <dbReference type="ChEBI" id="CHEBI:29105"/>
    </cofactor>
</comment>
<evidence type="ECO:0000313" key="10">
    <source>
        <dbReference type="Proteomes" id="UP000007875"/>
    </source>
</evidence>
<dbReference type="SUPFAM" id="SSF53187">
    <property type="entry name" value="Zn-dependent exopeptidases"/>
    <property type="match status" value="1"/>
</dbReference>
<keyword evidence="6" id="KW-1015">Disulfide bond</keyword>
<dbReference type="GO" id="GO:0004181">
    <property type="term" value="F:metallocarboxypeptidase activity"/>
    <property type="evidence" value="ECO:0007669"/>
    <property type="project" value="InterPro"/>
</dbReference>
<dbReference type="InterPro" id="IPR036990">
    <property type="entry name" value="M14A-like_propep"/>
</dbReference>
<organism evidence="9 10">
    <name type="scientific">Ciona savignyi</name>
    <name type="common">Pacific transparent sea squirt</name>
    <dbReference type="NCBI Taxonomy" id="51511"/>
    <lineage>
        <taxon>Eukaryota</taxon>
        <taxon>Metazoa</taxon>
        <taxon>Chordata</taxon>
        <taxon>Tunicata</taxon>
        <taxon>Ascidiacea</taxon>
        <taxon>Phlebobranchia</taxon>
        <taxon>Cionidae</taxon>
        <taxon>Ciona</taxon>
    </lineage>
</organism>
<protein>
    <recommendedName>
        <fullName evidence="8">Peptidase M14 domain-containing protein</fullName>
    </recommendedName>
</protein>
<evidence type="ECO:0000259" key="8">
    <source>
        <dbReference type="PROSITE" id="PS52035"/>
    </source>
</evidence>
<evidence type="ECO:0000256" key="2">
    <source>
        <dbReference type="ARBA" id="ARBA00005988"/>
    </source>
</evidence>
<keyword evidence="4" id="KW-0732">Signal</keyword>
<dbReference type="eggNOG" id="KOG2650">
    <property type="taxonomic scope" value="Eukaryota"/>
</dbReference>
<accession>H2YLR5</accession>
<evidence type="ECO:0000256" key="6">
    <source>
        <dbReference type="ARBA" id="ARBA00023157"/>
    </source>
</evidence>
<dbReference type="Gene3D" id="3.40.630.10">
    <property type="entry name" value="Zn peptidases"/>
    <property type="match status" value="1"/>
</dbReference>
<dbReference type="HOGENOM" id="CLU_019326_2_1_1"/>
<dbReference type="GO" id="GO:0008270">
    <property type="term" value="F:zinc ion binding"/>
    <property type="evidence" value="ECO:0007669"/>
    <property type="project" value="InterPro"/>
</dbReference>
<dbReference type="GeneTree" id="ENSGT00940000165901"/>
<dbReference type="Proteomes" id="UP000007875">
    <property type="component" value="Unassembled WGS sequence"/>
</dbReference>
<evidence type="ECO:0000256" key="4">
    <source>
        <dbReference type="ARBA" id="ARBA00022729"/>
    </source>
</evidence>
<name>H2YLR5_CIOSA</name>
<evidence type="ECO:0000256" key="5">
    <source>
        <dbReference type="ARBA" id="ARBA00022833"/>
    </source>
</evidence>